<accession>A0AAW3ZTI7</accession>
<organism evidence="7 8">
    <name type="scientific">Campylobacter californiensis</name>
    <dbReference type="NCBI Taxonomy" id="1032243"/>
    <lineage>
        <taxon>Bacteria</taxon>
        <taxon>Pseudomonadati</taxon>
        <taxon>Campylobacterota</taxon>
        <taxon>Epsilonproteobacteria</taxon>
        <taxon>Campylobacterales</taxon>
        <taxon>Campylobacteraceae</taxon>
        <taxon>Campylobacter</taxon>
    </lineage>
</organism>
<comment type="caution">
    <text evidence="7">The sequence shown here is derived from an EMBL/GenBank/DDBJ whole genome shotgun (WGS) entry which is preliminary data.</text>
</comment>
<dbReference type="Proteomes" id="UP000650616">
    <property type="component" value="Unassembled WGS sequence"/>
</dbReference>
<dbReference type="InterPro" id="IPR050438">
    <property type="entry name" value="LMW_PTPase"/>
</dbReference>
<evidence type="ECO:0000259" key="6">
    <source>
        <dbReference type="SMART" id="SM00226"/>
    </source>
</evidence>
<dbReference type="SUPFAM" id="SSF52788">
    <property type="entry name" value="Phosphotyrosine protein phosphatases I"/>
    <property type="match status" value="1"/>
</dbReference>
<sequence length="163" mass="19003">MKILFVCHGNICRSPMAQIFMQNLISQNGLDDKIYVDSKATHTDEIGSPPYYETVRILRENSIPLIDHKATQIKHCDFANHDLILCMDDENMHSLKRVFGTHDDVSQKVKFLLEFAPENLSRNTSDHKNLIIDDPYYTRDFKKCYEDISRSCEGLLEYLMQKI</sequence>
<proteinExistence type="inferred from homology"/>
<name>A0AAW3ZTI7_9BACT</name>
<evidence type="ECO:0000256" key="5">
    <source>
        <dbReference type="PIRSR" id="PIRSR617867-1"/>
    </source>
</evidence>
<feature type="active site" description="Nucleophile" evidence="5">
    <location>
        <position position="7"/>
    </location>
</feature>
<dbReference type="PANTHER" id="PTHR11717:SF7">
    <property type="entry name" value="LOW MOLECULAR WEIGHT PHOSPHOTYROSINE PROTEIN PHOSPHATASE"/>
    <property type="match status" value="1"/>
</dbReference>
<evidence type="ECO:0000256" key="1">
    <source>
        <dbReference type="ARBA" id="ARBA00011063"/>
    </source>
</evidence>
<dbReference type="InterPro" id="IPR036196">
    <property type="entry name" value="Ptyr_pPase_sf"/>
</dbReference>
<feature type="active site" description="Proton donor" evidence="5">
    <location>
        <position position="134"/>
    </location>
</feature>
<dbReference type="EC" id="3.1.3.48" evidence="2"/>
<keyword evidence="8" id="KW-1185">Reference proteome</keyword>
<comment type="similarity">
    <text evidence="1">Belongs to the low molecular weight phosphotyrosine protein phosphatase family.</text>
</comment>
<keyword evidence="4" id="KW-0904">Protein phosphatase</keyword>
<dbReference type="SMART" id="SM00226">
    <property type="entry name" value="LMWPc"/>
    <property type="match status" value="1"/>
</dbReference>
<dbReference type="AlphaFoldDB" id="A0AAW3ZTI7"/>
<dbReference type="Pfam" id="PF01451">
    <property type="entry name" value="LMWPc"/>
    <property type="match status" value="1"/>
</dbReference>
<evidence type="ECO:0000313" key="8">
    <source>
        <dbReference type="Proteomes" id="UP000650616"/>
    </source>
</evidence>
<dbReference type="Gene3D" id="3.40.50.2300">
    <property type="match status" value="1"/>
</dbReference>
<protein>
    <recommendedName>
        <fullName evidence="2">protein-tyrosine-phosphatase</fullName>
        <ecNumber evidence="2">3.1.3.48</ecNumber>
    </recommendedName>
</protein>
<feature type="domain" description="Phosphotyrosine protein phosphatase I" evidence="6">
    <location>
        <begin position="1"/>
        <end position="158"/>
    </location>
</feature>
<evidence type="ECO:0000313" key="7">
    <source>
        <dbReference type="EMBL" id="MBE3607842.1"/>
    </source>
</evidence>
<dbReference type="InterPro" id="IPR023485">
    <property type="entry name" value="Ptyr_pPase"/>
</dbReference>
<evidence type="ECO:0000256" key="2">
    <source>
        <dbReference type="ARBA" id="ARBA00013064"/>
    </source>
</evidence>
<keyword evidence="3" id="KW-0378">Hydrolase</keyword>
<dbReference type="EMBL" id="LIWG01000003">
    <property type="protein sequence ID" value="MBE3607842.1"/>
    <property type="molecule type" value="Genomic_DNA"/>
</dbReference>
<reference evidence="7 8" key="1">
    <citation type="submission" date="2015-08" db="EMBL/GenBank/DDBJ databases">
        <title>Comparative genomics of the Campylobacter concisus group.</title>
        <authorList>
            <person name="Yee E."/>
            <person name="Chapman M.H."/>
            <person name="Huynh S."/>
            <person name="Bono J.L."/>
            <person name="On S.L."/>
            <person name="St Leger J."/>
            <person name="Foster G."/>
            <person name="Parker C.T."/>
            <person name="Miller W.G."/>
        </authorList>
    </citation>
    <scope>NUCLEOTIDE SEQUENCE [LARGE SCALE GENOMIC DNA]</scope>
    <source>
        <strain evidence="7 8">RM9337</strain>
    </source>
</reference>
<evidence type="ECO:0000256" key="4">
    <source>
        <dbReference type="ARBA" id="ARBA00022912"/>
    </source>
</evidence>
<feature type="active site" description="Nucleophile" evidence="5">
    <location>
        <position position="13"/>
    </location>
</feature>
<dbReference type="PANTHER" id="PTHR11717">
    <property type="entry name" value="LOW MOLECULAR WEIGHT PROTEIN TYROSINE PHOSPHATASE"/>
    <property type="match status" value="1"/>
</dbReference>
<dbReference type="CDD" id="cd16343">
    <property type="entry name" value="LMWPTP"/>
    <property type="match status" value="1"/>
</dbReference>
<evidence type="ECO:0000256" key="3">
    <source>
        <dbReference type="ARBA" id="ARBA00022801"/>
    </source>
</evidence>
<dbReference type="GO" id="GO:0004725">
    <property type="term" value="F:protein tyrosine phosphatase activity"/>
    <property type="evidence" value="ECO:0007669"/>
    <property type="project" value="UniProtKB-EC"/>
</dbReference>
<dbReference type="PRINTS" id="PR00719">
    <property type="entry name" value="LMWPTPASE"/>
</dbReference>
<gene>
    <name evidence="7" type="ORF">CCAL9337_03740</name>
</gene>
<dbReference type="InterPro" id="IPR017867">
    <property type="entry name" value="Tyr_phospatase_low_mol_wt"/>
</dbReference>